<evidence type="ECO:0000313" key="12">
    <source>
        <dbReference type="Proteomes" id="UP001556367"/>
    </source>
</evidence>
<feature type="compositionally biased region" description="Polar residues" evidence="9">
    <location>
        <begin position="13"/>
        <end position="32"/>
    </location>
</feature>
<dbReference type="InterPro" id="IPR009057">
    <property type="entry name" value="Homeodomain-like_sf"/>
</dbReference>
<dbReference type="InterPro" id="IPR027109">
    <property type="entry name" value="Swc4/Dmap1"/>
</dbReference>
<dbReference type="InterPro" id="IPR001005">
    <property type="entry name" value="SANT/Myb"/>
</dbReference>
<sequence>MAASAADVRSILSIPSQSGTPQATQKKPQAQSARKPEGISRELFSLIGSSAPTLAAQLLKPRLKQKPNLGNRSCVKWEWRSFKNDARSDGLQLGHWTKASTDPTTPYPFSKYNIQPTVYKYTDEEYTQYLQDQAWTKEETDYLFRTIHEYDTRWYVVFDRYEYPGGVSRSLEDMKDRYFSVCRKLVRNRPWTGDEASKSQLIQSFQFDKEREVTRKKYVTSLENRTPEQIAEEEALFIELKRLEQNERRFKRDRDELLRTLAGIDSGLPDVVEDEASLTAPLPGDFLKRKKTKSGIGAESEPAGPSNTIALGPPIIRKPQNAKSAAYDAQHCITRTEQTGSGSTTKAAHQPAFLRSFKIPFPKAALAPRINQGLTELGINPTRLVMPTRDNCSRLEALIEATTAMVETKKTMDKVEYEIRVAKGRLGIRESEEAGAGGGAAGESISTGIPVDAMDVDEAEGGGDDADEELAEDGRAQSVASVRSARGRRQSRRSMSISSVDTSATLPTRAGTKRQKRG</sequence>
<evidence type="ECO:0000256" key="4">
    <source>
        <dbReference type="ARBA" id="ARBA00022853"/>
    </source>
</evidence>
<dbReference type="PROSITE" id="PS50090">
    <property type="entry name" value="MYB_LIKE"/>
    <property type="match status" value="1"/>
</dbReference>
<proteinExistence type="inferred from homology"/>
<dbReference type="Pfam" id="PF16282">
    <property type="entry name" value="SANT_DAMP1_like"/>
    <property type="match status" value="1"/>
</dbReference>
<keyword evidence="4" id="KW-0156">Chromatin regulator</keyword>
<feature type="domain" description="Myb-like" evidence="10">
    <location>
        <begin position="127"/>
        <end position="182"/>
    </location>
</feature>
<feature type="region of interest" description="Disordered" evidence="9">
    <location>
        <begin position="293"/>
        <end position="312"/>
    </location>
</feature>
<comment type="similarity">
    <text evidence="2">Belongs to the SWC4 family.</text>
</comment>
<protein>
    <recommendedName>
        <fullName evidence="3">SWR1-complex protein 4</fullName>
    </recommendedName>
</protein>
<dbReference type="InterPro" id="IPR032563">
    <property type="entry name" value="DAMP1_SANT-like"/>
</dbReference>
<dbReference type="Gene3D" id="1.10.10.60">
    <property type="entry name" value="Homeodomain-like"/>
    <property type="match status" value="1"/>
</dbReference>
<evidence type="ECO:0000256" key="7">
    <source>
        <dbReference type="ARBA" id="ARBA00023242"/>
    </source>
</evidence>
<evidence type="ECO:0000259" key="10">
    <source>
        <dbReference type="PROSITE" id="PS50090"/>
    </source>
</evidence>
<keyword evidence="5" id="KW-0805">Transcription regulation</keyword>
<evidence type="ECO:0000256" key="9">
    <source>
        <dbReference type="SAM" id="MobiDB-lite"/>
    </source>
</evidence>
<dbReference type="PANTHER" id="PTHR12855:SF10">
    <property type="entry name" value="DNA METHYLTRANSFERASE 1-ASSOCIATED PROTEIN 1"/>
    <property type="match status" value="1"/>
</dbReference>
<name>A0ABR3J137_9AGAR</name>
<evidence type="ECO:0000256" key="2">
    <source>
        <dbReference type="ARBA" id="ARBA00006918"/>
    </source>
</evidence>
<reference evidence="12" key="1">
    <citation type="submission" date="2024-06" db="EMBL/GenBank/DDBJ databases">
        <title>Multi-omics analyses provide insights into the biosynthesis of the anticancer antibiotic pleurotin in Hohenbuehelia grisea.</title>
        <authorList>
            <person name="Weaver J.A."/>
            <person name="Alberti F."/>
        </authorList>
    </citation>
    <scope>NUCLEOTIDE SEQUENCE [LARGE SCALE GENOMIC DNA]</scope>
    <source>
        <strain evidence="12">T-177</strain>
    </source>
</reference>
<keyword evidence="6" id="KW-0804">Transcription</keyword>
<evidence type="ECO:0000313" key="11">
    <source>
        <dbReference type="EMBL" id="KAL0949355.1"/>
    </source>
</evidence>
<dbReference type="PANTHER" id="PTHR12855">
    <property type="entry name" value="DNA METHYLTRANSFERASE 1-ASSOCIATED PROTEIN 1 FAMILY MEMBER"/>
    <property type="match status" value="1"/>
</dbReference>
<feature type="region of interest" description="Disordered" evidence="9">
    <location>
        <begin position="1"/>
        <end position="36"/>
    </location>
</feature>
<evidence type="ECO:0000256" key="3">
    <source>
        <dbReference type="ARBA" id="ARBA00019132"/>
    </source>
</evidence>
<dbReference type="EMBL" id="JASNQZ010000012">
    <property type="protein sequence ID" value="KAL0949355.1"/>
    <property type="molecule type" value="Genomic_DNA"/>
</dbReference>
<dbReference type="SUPFAM" id="SSF46689">
    <property type="entry name" value="Homeodomain-like"/>
    <property type="match status" value="1"/>
</dbReference>
<feature type="compositionally biased region" description="Acidic residues" evidence="9">
    <location>
        <begin position="455"/>
        <end position="471"/>
    </location>
</feature>
<keyword evidence="12" id="KW-1185">Reference proteome</keyword>
<feature type="region of interest" description="Disordered" evidence="9">
    <location>
        <begin position="455"/>
        <end position="518"/>
    </location>
</feature>
<evidence type="ECO:0000256" key="5">
    <source>
        <dbReference type="ARBA" id="ARBA00023015"/>
    </source>
</evidence>
<evidence type="ECO:0000256" key="6">
    <source>
        <dbReference type="ARBA" id="ARBA00023163"/>
    </source>
</evidence>
<gene>
    <name evidence="11" type="ORF">HGRIS_009424</name>
</gene>
<comment type="subcellular location">
    <subcellularLocation>
        <location evidence="1">Nucleus</location>
    </subcellularLocation>
</comment>
<evidence type="ECO:0000256" key="8">
    <source>
        <dbReference type="ARBA" id="ARBA00025264"/>
    </source>
</evidence>
<organism evidence="11 12">
    <name type="scientific">Hohenbuehelia grisea</name>
    <dbReference type="NCBI Taxonomy" id="104357"/>
    <lineage>
        <taxon>Eukaryota</taxon>
        <taxon>Fungi</taxon>
        <taxon>Dikarya</taxon>
        <taxon>Basidiomycota</taxon>
        <taxon>Agaricomycotina</taxon>
        <taxon>Agaricomycetes</taxon>
        <taxon>Agaricomycetidae</taxon>
        <taxon>Agaricales</taxon>
        <taxon>Pleurotineae</taxon>
        <taxon>Pleurotaceae</taxon>
        <taxon>Hohenbuehelia</taxon>
    </lineage>
</organism>
<evidence type="ECO:0000256" key="1">
    <source>
        <dbReference type="ARBA" id="ARBA00004123"/>
    </source>
</evidence>
<keyword evidence="7" id="KW-0539">Nucleus</keyword>
<accession>A0ABR3J137</accession>
<comment type="caution">
    <text evidence="11">The sequence shown here is derived from an EMBL/GenBank/DDBJ whole genome shotgun (WGS) entry which is preliminary data.</text>
</comment>
<dbReference type="Proteomes" id="UP001556367">
    <property type="component" value="Unassembled WGS sequence"/>
</dbReference>
<comment type="function">
    <text evidence="8">Component of the SWR1 complex which mediates the ATP-dependent exchange of histone H2A for the H2A variant HZT1 leading to transcriptional regulation of selected genes by chromatin remodeling. Component of the NuA4 histone acetyltransferase complex which is involved in transcriptional activation of selected genes principally by acetylation of nucleosomal histone H4 and H2A. The NuA4 complex is also involved in DNA repair.</text>
</comment>